<proteinExistence type="predicted"/>
<evidence type="ECO:0000313" key="2">
    <source>
        <dbReference type="EMBL" id="TVY51277.1"/>
    </source>
</evidence>
<dbReference type="AlphaFoldDB" id="A0A7D8YZB2"/>
<gene>
    <name evidence="2" type="ORF">LCER1_G005998</name>
</gene>
<reference evidence="2 3" key="1">
    <citation type="submission" date="2018-05" db="EMBL/GenBank/DDBJ databases">
        <title>Whole genome sequencing for identification of molecular markers to develop diagnostic detection tools for the regulated plant pathogen Lachnellula willkommii.</title>
        <authorList>
            <person name="Giroux E."/>
            <person name="Bilodeau G."/>
        </authorList>
    </citation>
    <scope>NUCLEOTIDE SEQUENCE [LARGE SCALE GENOMIC DNA]</scope>
    <source>
        <strain evidence="2 3">CBS 625.97</strain>
    </source>
</reference>
<evidence type="ECO:0000313" key="3">
    <source>
        <dbReference type="Proteomes" id="UP000481288"/>
    </source>
</evidence>
<dbReference type="SUPFAM" id="SSF54695">
    <property type="entry name" value="POZ domain"/>
    <property type="match status" value="1"/>
</dbReference>
<keyword evidence="3" id="KW-1185">Reference proteome</keyword>
<name>A0A7D8YZB2_9HELO</name>
<dbReference type="Proteomes" id="UP000481288">
    <property type="component" value="Unassembled WGS sequence"/>
</dbReference>
<dbReference type="InterPro" id="IPR000210">
    <property type="entry name" value="BTB/POZ_dom"/>
</dbReference>
<dbReference type="EMBL" id="QGMG01000860">
    <property type="protein sequence ID" value="TVY51277.1"/>
    <property type="molecule type" value="Genomic_DNA"/>
</dbReference>
<dbReference type="InterPro" id="IPR011333">
    <property type="entry name" value="SKP1/BTB/POZ_sf"/>
</dbReference>
<organism evidence="2 3">
    <name type="scientific">Lachnellula cervina</name>
    <dbReference type="NCBI Taxonomy" id="1316786"/>
    <lineage>
        <taxon>Eukaryota</taxon>
        <taxon>Fungi</taxon>
        <taxon>Dikarya</taxon>
        <taxon>Ascomycota</taxon>
        <taxon>Pezizomycotina</taxon>
        <taxon>Leotiomycetes</taxon>
        <taxon>Helotiales</taxon>
        <taxon>Lachnaceae</taxon>
        <taxon>Lachnellula</taxon>
    </lineage>
</organism>
<feature type="domain" description="BTB" evidence="1">
    <location>
        <begin position="27"/>
        <end position="130"/>
    </location>
</feature>
<accession>A0A7D8YZB2</accession>
<dbReference type="OrthoDB" id="2129688at2759"/>
<protein>
    <recommendedName>
        <fullName evidence="1">BTB domain-containing protein</fullName>
    </recommendedName>
</protein>
<sequence>MSETPGARDASQLEPTPIVFAISQWEPDVSLTVFDQVFHVHSAVLKLKSVFFRKFLDSPDKVPAATRARFKYEWVSKLDEYATGWHLVCSSGVEREDKMEYQYIEWIDTEMKAFHVLLRAMYGWSFAVDSLPAFHAALQLADYYCALPAFSAGLRGAFDSSPLLVEAIFMNPFYMLKKAVQLRNAAMYRECLILAMGPWSRQQSKHTHTEYKHGSLEKLVASACDKIGR</sequence>
<evidence type="ECO:0000259" key="1">
    <source>
        <dbReference type="PROSITE" id="PS50097"/>
    </source>
</evidence>
<dbReference type="PROSITE" id="PS50097">
    <property type="entry name" value="BTB"/>
    <property type="match status" value="1"/>
</dbReference>
<comment type="caution">
    <text evidence="2">The sequence shown here is derived from an EMBL/GenBank/DDBJ whole genome shotgun (WGS) entry which is preliminary data.</text>
</comment>
<dbReference type="Gene3D" id="3.30.710.10">
    <property type="entry name" value="Potassium Channel Kv1.1, Chain A"/>
    <property type="match status" value="1"/>
</dbReference>